<dbReference type="InterPro" id="IPR036397">
    <property type="entry name" value="RNaseH_sf"/>
</dbReference>
<feature type="domain" description="Integrase catalytic" evidence="1">
    <location>
        <begin position="135"/>
        <end position="302"/>
    </location>
</feature>
<dbReference type="InterPro" id="IPR047656">
    <property type="entry name" value="IS481-like_transpos"/>
</dbReference>
<dbReference type="Gene3D" id="3.30.420.10">
    <property type="entry name" value="Ribonuclease H-like superfamily/Ribonuclease H"/>
    <property type="match status" value="1"/>
</dbReference>
<dbReference type="Proteomes" id="UP001057520">
    <property type="component" value="Chromosome"/>
</dbReference>
<dbReference type="NCBIfam" id="NF033577">
    <property type="entry name" value="transpos_IS481"/>
    <property type="match status" value="1"/>
</dbReference>
<evidence type="ECO:0000313" key="3">
    <source>
        <dbReference type="Proteomes" id="UP001057520"/>
    </source>
</evidence>
<evidence type="ECO:0000259" key="1">
    <source>
        <dbReference type="PROSITE" id="PS50994"/>
    </source>
</evidence>
<reference evidence="2 3" key="1">
    <citation type="submission" date="2022-04" db="EMBL/GenBank/DDBJ databases">
        <title>Genome sequence of soybean root-associated Caulobacter segnis RL271.</title>
        <authorList>
            <person name="Longley R."/>
            <person name="Bonito G."/>
            <person name="Trigodet F."/>
            <person name="Crosson S."/>
            <person name="Fiebig A."/>
        </authorList>
    </citation>
    <scope>NUCLEOTIDE SEQUENCE [LARGE SCALE GENOMIC DNA]</scope>
    <source>
        <strain evidence="2 3">RL271</strain>
    </source>
</reference>
<accession>A0ABY4ZM47</accession>
<dbReference type="InterPro" id="IPR009057">
    <property type="entry name" value="Homeodomain-like_sf"/>
</dbReference>
<sequence length="391" mass="44195">MPFRECSLVSQREEFCRLALSPGGKVRLLCRRFGISPTTAYKWLALYKAAGVEGLSDRSRRPLSAPGRSSPEREAQVMAVRLEHPAWGGRKIRRVLQNQGLAQPPSASTITQIVRRHGALNGPGADQARDWIRFEHAEPNDLWQMDFKGWFALGGRRCHPLTVLDDHSRYALEVGACGDQTGETVRERLEAVFRRYGLPWRILCDNGPPWGSAGHGEHSSFSVWLMDLDIAVSHGRPYHPQTQGKDERFHRTLNAEALDARTFRSLAHAQSAFDAWRTVYNLKRPHEALAMDTPATRYRMSQRSMPDSIRPPEYEPQATVRKISSSGQFAFKGRTLRTSKAFAGKQMALRATNQDGLFDLCYRRHVVAQIDLRQSKTVHHVPEHVSTLSPV</sequence>
<dbReference type="Pfam" id="PF13565">
    <property type="entry name" value="HTH_32"/>
    <property type="match status" value="1"/>
</dbReference>
<dbReference type="SUPFAM" id="SSF53098">
    <property type="entry name" value="Ribonuclease H-like"/>
    <property type="match status" value="1"/>
</dbReference>
<dbReference type="InterPro" id="IPR001584">
    <property type="entry name" value="Integrase_cat-core"/>
</dbReference>
<dbReference type="SUPFAM" id="SSF46689">
    <property type="entry name" value="Homeodomain-like"/>
    <property type="match status" value="1"/>
</dbReference>
<dbReference type="Pfam" id="PF13683">
    <property type="entry name" value="rve_3"/>
    <property type="match status" value="1"/>
</dbReference>
<dbReference type="PANTHER" id="PTHR35004:SF6">
    <property type="entry name" value="TRANSPOSASE"/>
    <property type="match status" value="1"/>
</dbReference>
<name>A0ABY4ZM47_9CAUL</name>
<proteinExistence type="predicted"/>
<dbReference type="PROSITE" id="PS50994">
    <property type="entry name" value="INTEGRASE"/>
    <property type="match status" value="1"/>
</dbReference>
<dbReference type="PANTHER" id="PTHR35004">
    <property type="entry name" value="TRANSPOSASE RV3428C-RELATED"/>
    <property type="match status" value="1"/>
</dbReference>
<keyword evidence="3" id="KW-1185">Reference proteome</keyword>
<gene>
    <name evidence="2" type="ORF">MZV50_13465</name>
</gene>
<dbReference type="EMBL" id="CP096040">
    <property type="protein sequence ID" value="USQ93643.1"/>
    <property type="molecule type" value="Genomic_DNA"/>
</dbReference>
<evidence type="ECO:0000313" key="2">
    <source>
        <dbReference type="EMBL" id="USQ93643.1"/>
    </source>
</evidence>
<organism evidence="2 3">
    <name type="scientific">Caulobacter segnis</name>
    <dbReference type="NCBI Taxonomy" id="88688"/>
    <lineage>
        <taxon>Bacteria</taxon>
        <taxon>Pseudomonadati</taxon>
        <taxon>Pseudomonadota</taxon>
        <taxon>Alphaproteobacteria</taxon>
        <taxon>Caulobacterales</taxon>
        <taxon>Caulobacteraceae</taxon>
        <taxon>Caulobacter</taxon>
    </lineage>
</organism>
<dbReference type="InterPro" id="IPR012337">
    <property type="entry name" value="RNaseH-like_sf"/>
</dbReference>
<protein>
    <submittedName>
        <fullName evidence="2">IS481 family transposase</fullName>
    </submittedName>
</protein>